<evidence type="ECO:0000313" key="1">
    <source>
        <dbReference type="EMBL" id="OGE80611.1"/>
    </source>
</evidence>
<protein>
    <submittedName>
        <fullName evidence="1">Uncharacterized protein</fullName>
    </submittedName>
</protein>
<gene>
    <name evidence="1" type="ORF">A2826_01655</name>
</gene>
<reference evidence="1 2" key="1">
    <citation type="journal article" date="2016" name="Nat. Commun.">
        <title>Thousands of microbial genomes shed light on interconnected biogeochemical processes in an aquifer system.</title>
        <authorList>
            <person name="Anantharaman K."/>
            <person name="Brown C.T."/>
            <person name="Hug L.A."/>
            <person name="Sharon I."/>
            <person name="Castelle C.J."/>
            <person name="Probst A.J."/>
            <person name="Thomas B.C."/>
            <person name="Singh A."/>
            <person name="Wilkins M.J."/>
            <person name="Karaoz U."/>
            <person name="Brodie E.L."/>
            <person name="Williams K.H."/>
            <person name="Hubbard S.S."/>
            <person name="Banfield J.F."/>
        </authorList>
    </citation>
    <scope>NUCLEOTIDE SEQUENCE [LARGE SCALE GENOMIC DNA]</scope>
</reference>
<evidence type="ECO:0000313" key="2">
    <source>
        <dbReference type="Proteomes" id="UP000177912"/>
    </source>
</evidence>
<sequence length="129" mass="14279">MIILLLGKKTSAIMSLIKDSLLPAGIGVVIIQRLQGVKDKPINSKSKDRIEAIVCHMDCEWVLGQQAGLAELLITIATLIRNLPNCRRAAVLDSIGRTFEQDVQFFSDAGIPTFYLEDPDELVRFLKSP</sequence>
<dbReference type="Proteomes" id="UP000177912">
    <property type="component" value="Unassembled WGS sequence"/>
</dbReference>
<dbReference type="EMBL" id="MFEI01000024">
    <property type="protein sequence ID" value="OGE80611.1"/>
    <property type="molecule type" value="Genomic_DNA"/>
</dbReference>
<dbReference type="AlphaFoldDB" id="A0A1F5NSG2"/>
<organism evidence="1 2">
    <name type="scientific">Candidatus Doudnabacteria bacterium RIFCSPHIGHO2_01_FULL_43_23</name>
    <dbReference type="NCBI Taxonomy" id="1817822"/>
    <lineage>
        <taxon>Bacteria</taxon>
        <taxon>Candidatus Doudnaibacteriota</taxon>
    </lineage>
</organism>
<accession>A0A1F5NSG2</accession>
<proteinExistence type="predicted"/>
<name>A0A1F5NSG2_9BACT</name>
<comment type="caution">
    <text evidence="1">The sequence shown here is derived from an EMBL/GenBank/DDBJ whole genome shotgun (WGS) entry which is preliminary data.</text>
</comment>